<evidence type="ECO:0000313" key="3">
    <source>
        <dbReference type="Proteomes" id="UP000236000"/>
    </source>
</evidence>
<dbReference type="Proteomes" id="UP000236000">
    <property type="component" value="Unassembled WGS sequence"/>
</dbReference>
<sequence>MSNAPTDKLDLPQAPVPKKTLYEIVMSEDVKGHIAYLVENMMTPERCISIFWHCCQKTPLLQQCAPVTLIAALKNLLMMRCEPDGIHGYLVPFWANDKASGRSVLTCVAVPSARGLMRMARSNGVTNLNIGVVREGEPFSWGLDEGKFAMGHIPEWDDSEAPIRGFYCTWTDKDLYLHGERMSLRAVEEVMGRTKSRNKKGEIVGPWVTDFGQMGLKTVIKRASKQWDLPLYIQEAMSAADDQEFGSEMRNVTPEKTNGPAEGETPWNNAPPPEEFQNDQPEALPEALPEPEEQNDLIPGLKMPAPKEPVTVNREDY</sequence>
<comment type="caution">
    <text evidence="2">The sequence shown here is derived from an EMBL/GenBank/DDBJ whole genome shotgun (WGS) entry which is preliminary data.</text>
</comment>
<protein>
    <recommendedName>
        <fullName evidence="4">Recombinase RecT</fullName>
    </recommendedName>
</protein>
<organism evidence="2 3">
    <name type="scientific">Akkermansia muciniphila</name>
    <dbReference type="NCBI Taxonomy" id="239935"/>
    <lineage>
        <taxon>Bacteria</taxon>
        <taxon>Pseudomonadati</taxon>
        <taxon>Verrucomicrobiota</taxon>
        <taxon>Verrucomicrobiia</taxon>
        <taxon>Verrucomicrobiales</taxon>
        <taxon>Akkermansiaceae</taxon>
        <taxon>Akkermansia</taxon>
    </lineage>
</organism>
<accession>A0A2N8HBW4</accession>
<dbReference type="InterPro" id="IPR018330">
    <property type="entry name" value="RecT_fam"/>
</dbReference>
<dbReference type="AlphaFoldDB" id="A0A2N8HBW4"/>
<evidence type="ECO:0000313" key="2">
    <source>
        <dbReference type="EMBL" id="PNC17361.1"/>
    </source>
</evidence>
<dbReference type="OrthoDB" id="1045432at2"/>
<dbReference type="GO" id="GO:0006259">
    <property type="term" value="P:DNA metabolic process"/>
    <property type="evidence" value="ECO:0007669"/>
    <property type="project" value="InterPro"/>
</dbReference>
<evidence type="ECO:0000256" key="1">
    <source>
        <dbReference type="SAM" id="MobiDB-lite"/>
    </source>
</evidence>
<feature type="region of interest" description="Disordered" evidence="1">
    <location>
        <begin position="250"/>
        <end position="317"/>
    </location>
</feature>
<dbReference type="Pfam" id="PF03837">
    <property type="entry name" value="RecT"/>
    <property type="match status" value="1"/>
</dbReference>
<dbReference type="RefSeq" id="WP_102715839.1">
    <property type="nucleotide sequence ID" value="NZ_PJKA01000013.1"/>
</dbReference>
<gene>
    <name evidence="2" type="ORF">CXU22_12175</name>
</gene>
<dbReference type="GO" id="GO:0003677">
    <property type="term" value="F:DNA binding"/>
    <property type="evidence" value="ECO:0007669"/>
    <property type="project" value="InterPro"/>
</dbReference>
<evidence type="ECO:0008006" key="4">
    <source>
        <dbReference type="Google" id="ProtNLM"/>
    </source>
</evidence>
<reference evidence="2 3" key="1">
    <citation type="journal article" date="2017" name="BMC Genomics">
        <title>Genome sequencing of 39 Akkermansia muciniphila isolates reveals its population structure, genomic and functional diverisity, and global distribution in mammalian gut microbiotas.</title>
        <authorList>
            <person name="Guo X."/>
            <person name="Li S."/>
            <person name="Zhang J."/>
            <person name="Wu F."/>
            <person name="Li X."/>
            <person name="Wu D."/>
            <person name="Zhang M."/>
            <person name="Ou Z."/>
            <person name="Jie Z."/>
            <person name="Yan Q."/>
            <person name="Li P."/>
            <person name="Yi J."/>
            <person name="Peng Y."/>
        </authorList>
    </citation>
    <scope>NUCLEOTIDE SEQUENCE [LARGE SCALE GENOMIC DNA]</scope>
    <source>
        <strain evidence="2 3">GP24</strain>
    </source>
</reference>
<dbReference type="NCBIfam" id="TIGR00616">
    <property type="entry name" value="rect"/>
    <property type="match status" value="1"/>
</dbReference>
<dbReference type="EMBL" id="PJKA01000013">
    <property type="protein sequence ID" value="PNC17361.1"/>
    <property type="molecule type" value="Genomic_DNA"/>
</dbReference>
<name>A0A2N8HBW4_9BACT</name>
<proteinExistence type="predicted"/>
<dbReference type="InterPro" id="IPR004590">
    <property type="entry name" value="ssDNA_annealing_RecT"/>
</dbReference>